<dbReference type="OrthoDB" id="4328452at2"/>
<dbReference type="Proteomes" id="UP000014629">
    <property type="component" value="Unassembled WGS sequence"/>
</dbReference>
<dbReference type="RefSeq" id="WP_016644740.1">
    <property type="nucleotide sequence ID" value="NZ_AOPZ01000422.1"/>
</dbReference>
<accession>S3ZB47</accession>
<protein>
    <submittedName>
        <fullName evidence="1">Uncharacterized protein</fullName>
    </submittedName>
</protein>
<dbReference type="EMBL" id="AOPZ01000422">
    <property type="protein sequence ID" value="EPH40358.1"/>
    <property type="molecule type" value="Genomic_DNA"/>
</dbReference>
<dbReference type="AlphaFoldDB" id="S3ZB47"/>
<reference evidence="1 2" key="1">
    <citation type="submission" date="2013-02" db="EMBL/GenBank/DDBJ databases">
        <title>Draft Genome Sequence of Streptomyces aurantiacus, Which Produces Setomimycin.</title>
        <authorList>
            <person name="Gruening B.A."/>
            <person name="Praeg A."/>
            <person name="Erxleben A."/>
            <person name="Guenther S."/>
            <person name="Mueller M."/>
        </authorList>
    </citation>
    <scope>NUCLEOTIDE SEQUENCE [LARGE SCALE GENOMIC DNA]</scope>
    <source>
        <strain evidence="1 2">JA 4570</strain>
    </source>
</reference>
<name>S3ZB47_9ACTN</name>
<proteinExistence type="predicted"/>
<dbReference type="PATRIC" id="fig|1286094.4.peg.6540"/>
<gene>
    <name evidence="1" type="ORF">STRAU_6621</name>
</gene>
<keyword evidence="2" id="KW-1185">Reference proteome</keyword>
<organism evidence="1 2">
    <name type="scientific">Streptomyces aurantiacus JA 4570</name>
    <dbReference type="NCBI Taxonomy" id="1286094"/>
    <lineage>
        <taxon>Bacteria</taxon>
        <taxon>Bacillati</taxon>
        <taxon>Actinomycetota</taxon>
        <taxon>Actinomycetes</taxon>
        <taxon>Kitasatosporales</taxon>
        <taxon>Streptomycetaceae</taxon>
        <taxon>Streptomyces</taxon>
        <taxon>Streptomyces aurantiacus group</taxon>
    </lineage>
</organism>
<evidence type="ECO:0000313" key="1">
    <source>
        <dbReference type="EMBL" id="EPH40358.1"/>
    </source>
</evidence>
<comment type="caution">
    <text evidence="1">The sequence shown here is derived from an EMBL/GenBank/DDBJ whole genome shotgun (WGS) entry which is preliminary data.</text>
</comment>
<sequence>MINVIRTRLDDGAPAVVRATAEDLTIAMDDRHITPHGAEALALALNGLGGPAAQQPSTQR</sequence>
<evidence type="ECO:0000313" key="2">
    <source>
        <dbReference type="Proteomes" id="UP000014629"/>
    </source>
</evidence>